<dbReference type="RefSeq" id="WP_260977299.1">
    <property type="nucleotide sequence ID" value="NZ_JAOANI010000028.1"/>
</dbReference>
<dbReference type="EMBL" id="JAOANI010000028">
    <property type="protein sequence ID" value="MCT7360466.1"/>
    <property type="molecule type" value="Genomic_DNA"/>
</dbReference>
<dbReference type="Pfam" id="PF07963">
    <property type="entry name" value="N_methyl"/>
    <property type="match status" value="1"/>
</dbReference>
<accession>A0A9X3AJD9</accession>
<evidence type="ECO:0000256" key="1">
    <source>
        <dbReference type="SAM" id="Phobius"/>
    </source>
</evidence>
<keyword evidence="1" id="KW-0472">Membrane</keyword>
<feature type="transmembrane region" description="Helical" evidence="1">
    <location>
        <begin position="12"/>
        <end position="33"/>
    </location>
</feature>
<keyword evidence="1" id="KW-1133">Transmembrane helix</keyword>
<keyword evidence="3" id="KW-1185">Reference proteome</keyword>
<dbReference type="AlphaFoldDB" id="A0A9X3AJD9"/>
<evidence type="ECO:0000313" key="3">
    <source>
        <dbReference type="Proteomes" id="UP001147830"/>
    </source>
</evidence>
<proteinExistence type="predicted"/>
<dbReference type="InterPro" id="IPR012902">
    <property type="entry name" value="N_methyl_site"/>
</dbReference>
<dbReference type="Proteomes" id="UP001147830">
    <property type="component" value="Unassembled WGS sequence"/>
</dbReference>
<dbReference type="PROSITE" id="PS00409">
    <property type="entry name" value="PROKAR_NTER_METHYL"/>
    <property type="match status" value="1"/>
</dbReference>
<name>A0A9X3AJD9_9GAMM</name>
<gene>
    <name evidence="2" type="ORF">NYR02_15690</name>
</gene>
<evidence type="ECO:0000313" key="2">
    <source>
        <dbReference type="EMBL" id="MCT7360466.1"/>
    </source>
</evidence>
<keyword evidence="1" id="KW-0812">Transmembrane</keyword>
<reference evidence="2" key="1">
    <citation type="journal article" date="2022" name="Front. Microbiol.">
        <title>Genome-based taxonomic rearrangement of Oceanobacter-related bacteria including the description of Thalassolituus hydrocarbonoclasticus sp. nov. and Thalassolituus pacificus sp. nov. and emended description of the genus Thalassolituus.</title>
        <authorList>
            <person name="Dong C."/>
            <person name="Wei L."/>
            <person name="Wang J."/>
            <person name="Lai Q."/>
            <person name="Huang Z."/>
            <person name="Shao Z."/>
        </authorList>
    </citation>
    <scope>NUCLEOTIDE SEQUENCE</scope>
    <source>
        <strain evidence="2">59MF3M-4</strain>
    </source>
</reference>
<protein>
    <submittedName>
        <fullName evidence="2">Type II secretion system GspH family protein</fullName>
    </submittedName>
</protein>
<sequence>MNRQQGLTLVELVIMLIIISVALVGSLRVFSLLSGRSADALLQSRATSLAQIYLDEILARQFDEATGPAGVPPYNGVCRITDDGESRAQYDDVDDYNGINAEDPALIDQNLAGLYSGYSVSVDVNCDNSLGINTGGAKRIDLAITAPDGRISRFTAYKGNF</sequence>
<comment type="caution">
    <text evidence="2">The sequence shown here is derived from an EMBL/GenBank/DDBJ whole genome shotgun (WGS) entry which is preliminary data.</text>
</comment>
<organism evidence="2 3">
    <name type="scientific">Thalassolituus pacificus</name>
    <dbReference type="NCBI Taxonomy" id="2975440"/>
    <lineage>
        <taxon>Bacteria</taxon>
        <taxon>Pseudomonadati</taxon>
        <taxon>Pseudomonadota</taxon>
        <taxon>Gammaproteobacteria</taxon>
        <taxon>Oceanospirillales</taxon>
        <taxon>Oceanospirillaceae</taxon>
        <taxon>Thalassolituus</taxon>
    </lineage>
</organism>
<reference evidence="2" key="2">
    <citation type="submission" date="2022-08" db="EMBL/GenBank/DDBJ databases">
        <authorList>
            <person name="Dong C."/>
        </authorList>
    </citation>
    <scope>NUCLEOTIDE SEQUENCE</scope>
    <source>
        <strain evidence="2">59MF3M-4</strain>
    </source>
</reference>